<dbReference type="RefSeq" id="WP_176302888.1">
    <property type="nucleotide sequence ID" value="NZ_JABWCV010000006.1"/>
</dbReference>
<evidence type="ECO:0000313" key="3">
    <source>
        <dbReference type="EMBL" id="NVF13809.1"/>
    </source>
</evidence>
<dbReference type="InterPro" id="IPR017853">
    <property type="entry name" value="GH"/>
</dbReference>
<feature type="chain" id="PRO_5031102003" evidence="1">
    <location>
        <begin position="24"/>
        <end position="936"/>
    </location>
</feature>
<evidence type="ECO:0000313" key="4">
    <source>
        <dbReference type="Proteomes" id="UP000589984"/>
    </source>
</evidence>
<dbReference type="SUPFAM" id="SSF51445">
    <property type="entry name" value="(Trans)glycosidases"/>
    <property type="match status" value="1"/>
</dbReference>
<evidence type="ECO:0000259" key="2">
    <source>
        <dbReference type="Pfam" id="PF03537"/>
    </source>
</evidence>
<sequence length="936" mass="104884">MATPHIRGLLCLLYGLFCSFAYANEAPNAPSVTFYYGNEPPVELLSQFDWIVVEAANIDPTEQRLLKQHGGQPFAYVSIGELDSWRDTDTPLPSDALVTKNDAWDSQVADLTHPAWRSFLIEEHVRPLWDAGYRGIFLDTLDSYRLFAPDGAEAERQQAALIEIIHELREQFPGIQLLLNRGFEILEHVHGDIVGVAAESLYQGWNPSTNVFGAVPDEDQSWLYQQLTQVRDRYRLPAIAIDYVPANNRALARETAQRIHAEGFIPWVSVPQLNQMGVGLIEPMPRRVLILFDKANTEAGELAYTSAHQYLAMPLEYLGYGAEYLDVNGPLPNDLLHGRYAGVVTWFSQPLTNAPAYSAWLQRQMEHGLRTAIVGLPGVPLSGALGNLMGLREVYGISPQGLTVVDHDDVANFEGLPQPLPEPQTGYELIGNGLTTAHLTLRDQDGRQLAPIVTGSWGGLASYPWVFQEANEYQKRWNLDPFAFLQRALALPEIPIPDATTENGARYWMTQIDGDAFVSRADLPGTPFTGELMLSDILMRYQVPTTVSIIEGEIGPEGLYPQYRSILEPLAQRIFALPWVEVATHTFSHPFEWENLKENDLAGQGETLAKFNYNMPIPNYRFSLRREIEGSTDYINRNLAPADKPVKVVLWTGNALPPEQALAIADELGLRNLNGGNTSVTHSNPTMTRVSPMLRPQGRYLQVYAPQINENVYTNYMLGPLWGYRRAIETYQITDQPRRLKPIDIYYHFYSAASPGALRALHQVYEYVLTQETLPLYASDWSDVATQWYHTGIARHLDGGWMVKGADHMRTLRLPTSLGWPDLQRSSNVAGVREIPSGRYVALSGESGATLYLTTNPPQTPHLRYANGRITEWQRHSPRHISLNLAAEQVPLNVELAATQGCQVKADARQEQRGNSTLLTFGRSHAERIEVICASR</sequence>
<feature type="domain" description="Glycoside-hydrolase family GH114 TIM-barrel" evidence="2">
    <location>
        <begin position="55"/>
        <end position="274"/>
    </location>
</feature>
<dbReference type="PANTHER" id="PTHR35882">
    <property type="entry name" value="PELA"/>
    <property type="match status" value="1"/>
</dbReference>
<keyword evidence="4" id="KW-1185">Reference proteome</keyword>
<organism evidence="3 4">
    <name type="scientific">Vreelandella maris</name>
    <dbReference type="NCBI Taxonomy" id="2729617"/>
    <lineage>
        <taxon>Bacteria</taxon>
        <taxon>Pseudomonadati</taxon>
        <taxon>Pseudomonadota</taxon>
        <taxon>Gammaproteobacteria</taxon>
        <taxon>Oceanospirillales</taxon>
        <taxon>Halomonadaceae</taxon>
        <taxon>Vreelandella</taxon>
    </lineage>
</organism>
<protein>
    <submittedName>
        <fullName evidence="3">Endo alpha-1,4 polygalactosaminidase</fullName>
    </submittedName>
</protein>
<dbReference type="Proteomes" id="UP000589984">
    <property type="component" value="Unassembled WGS sequence"/>
</dbReference>
<dbReference type="PIRSF" id="PIRSF029570">
    <property type="entry name" value="UCP029570"/>
    <property type="match status" value="1"/>
</dbReference>
<dbReference type="GO" id="GO:0005975">
    <property type="term" value="P:carbohydrate metabolic process"/>
    <property type="evidence" value="ECO:0007669"/>
    <property type="project" value="InterPro"/>
</dbReference>
<evidence type="ECO:0000256" key="1">
    <source>
        <dbReference type="SAM" id="SignalP"/>
    </source>
</evidence>
<feature type="signal peptide" evidence="1">
    <location>
        <begin position="1"/>
        <end position="23"/>
    </location>
</feature>
<dbReference type="Gene3D" id="3.20.20.70">
    <property type="entry name" value="Aldolase class I"/>
    <property type="match status" value="1"/>
</dbReference>
<keyword evidence="1" id="KW-0732">Signal</keyword>
<dbReference type="InterPro" id="IPR004352">
    <property type="entry name" value="GH114_TIM-barrel"/>
</dbReference>
<dbReference type="InterPro" id="IPR011330">
    <property type="entry name" value="Glyco_hydro/deAcase_b/a-brl"/>
</dbReference>
<proteinExistence type="predicted"/>
<gene>
    <name evidence="3" type="ORF">HUO07_06460</name>
</gene>
<reference evidence="3 4" key="1">
    <citation type="submission" date="2020-06" db="EMBL/GenBank/DDBJ databases">
        <title>Halomonas sp. QX-1 draft genome sequence.</title>
        <authorList>
            <person name="Qiu X."/>
        </authorList>
    </citation>
    <scope>NUCLEOTIDE SEQUENCE [LARGE SCALE GENOMIC DNA]</scope>
    <source>
        <strain evidence="3 4">QX-1</strain>
    </source>
</reference>
<dbReference type="EMBL" id="JABWCV010000006">
    <property type="protein sequence ID" value="NVF13809.1"/>
    <property type="molecule type" value="Genomic_DNA"/>
</dbReference>
<dbReference type="PANTHER" id="PTHR35882:SF2">
    <property type="entry name" value="PELA"/>
    <property type="match status" value="1"/>
</dbReference>
<dbReference type="CDD" id="cd10922">
    <property type="entry name" value="CE4_PelA_like_C"/>
    <property type="match status" value="1"/>
</dbReference>
<comment type="caution">
    <text evidence="3">The sequence shown here is derived from an EMBL/GenBank/DDBJ whole genome shotgun (WGS) entry which is preliminary data.</text>
</comment>
<dbReference type="AlphaFoldDB" id="A0A7Y6RC56"/>
<name>A0A7Y6RC56_9GAMM</name>
<accession>A0A7Y6RC56</accession>
<dbReference type="InterPro" id="IPR013785">
    <property type="entry name" value="Aldolase_TIM"/>
</dbReference>
<dbReference type="SUPFAM" id="SSF88713">
    <property type="entry name" value="Glycoside hydrolase/deacetylase"/>
    <property type="match status" value="1"/>
</dbReference>
<dbReference type="InterPro" id="IPR016925">
    <property type="entry name" value="UCP029570"/>
</dbReference>
<dbReference type="Pfam" id="PF03537">
    <property type="entry name" value="Glyco_hydro_114"/>
    <property type="match status" value="1"/>
</dbReference>
<dbReference type="Gene3D" id="3.20.20.370">
    <property type="entry name" value="Glycoside hydrolase/deacetylase"/>
    <property type="match status" value="1"/>
</dbReference>